<dbReference type="Proteomes" id="UP001303373">
    <property type="component" value="Chromosome 1"/>
</dbReference>
<proteinExistence type="predicted"/>
<dbReference type="EMBL" id="CP138580">
    <property type="protein sequence ID" value="WPG97483.1"/>
    <property type="molecule type" value="Genomic_DNA"/>
</dbReference>
<protein>
    <submittedName>
        <fullName evidence="1">Uncharacterized protein</fullName>
    </submittedName>
</protein>
<reference evidence="1 2" key="1">
    <citation type="submission" date="2023-11" db="EMBL/GenBank/DDBJ databases">
        <title>An acidophilic fungus is an integral part of prey digestion in a carnivorous sundew plant.</title>
        <authorList>
            <person name="Tsai I.J."/>
        </authorList>
    </citation>
    <scope>NUCLEOTIDE SEQUENCE [LARGE SCALE GENOMIC DNA]</scope>
    <source>
        <strain evidence="1">169a</strain>
    </source>
</reference>
<keyword evidence="2" id="KW-1185">Reference proteome</keyword>
<name>A0AAQ3LWY4_9PEZI</name>
<gene>
    <name evidence="1" type="ORF">R9X50_00025900</name>
</gene>
<evidence type="ECO:0000313" key="2">
    <source>
        <dbReference type="Proteomes" id="UP001303373"/>
    </source>
</evidence>
<organism evidence="1 2">
    <name type="scientific">Acrodontium crateriforme</name>
    <dbReference type="NCBI Taxonomy" id="150365"/>
    <lineage>
        <taxon>Eukaryota</taxon>
        <taxon>Fungi</taxon>
        <taxon>Dikarya</taxon>
        <taxon>Ascomycota</taxon>
        <taxon>Pezizomycotina</taxon>
        <taxon>Dothideomycetes</taxon>
        <taxon>Dothideomycetidae</taxon>
        <taxon>Mycosphaerellales</taxon>
        <taxon>Teratosphaeriaceae</taxon>
        <taxon>Acrodontium</taxon>
    </lineage>
</organism>
<dbReference type="AlphaFoldDB" id="A0AAQ3LWY4"/>
<evidence type="ECO:0000313" key="1">
    <source>
        <dbReference type="EMBL" id="WPG97483.1"/>
    </source>
</evidence>
<sequence>MFVDSCQITSIIDWQDAWIVLRLPEGYEAIADRDEKARIAKHVESSILRWWHEDETRVQNPELHKLLSLSRFHRRQKTVAFASELSDGDVTPLRGCLIDLLRDRSEFDTGVECPIQFSASELMTHGEEATKVERKC</sequence>
<accession>A0AAQ3LWY4</accession>